<evidence type="ECO:0000313" key="1">
    <source>
        <dbReference type="EMBL" id="PXV69216.1"/>
    </source>
</evidence>
<reference evidence="1 2" key="1">
    <citation type="submission" date="2018-03" db="EMBL/GenBank/DDBJ databases">
        <title>Genomic Encyclopedia of Archaeal and Bacterial Type Strains, Phase II (KMG-II): from individual species to whole genera.</title>
        <authorList>
            <person name="Goeker M."/>
        </authorList>
    </citation>
    <scope>NUCLEOTIDE SEQUENCE [LARGE SCALE GENOMIC DNA]</scope>
    <source>
        <strain evidence="1 2">DSM 100214</strain>
    </source>
</reference>
<sequence length="80" mass="8787">MKTDLYTKIILTVIAIRSTVNLLKELGIMLSTKVKKAATVAAPTQATPVDVNITHINGCALEDNYNGYVIPVEMIKNRDK</sequence>
<gene>
    <name evidence="1" type="ORF">CLV62_101485</name>
</gene>
<accession>A0A2V3PWC6</accession>
<protein>
    <submittedName>
        <fullName evidence="1">Uncharacterized protein</fullName>
    </submittedName>
</protein>
<name>A0A2V3PWC6_9BACT</name>
<keyword evidence="2" id="KW-1185">Reference proteome</keyword>
<comment type="caution">
    <text evidence="1">The sequence shown here is derived from an EMBL/GenBank/DDBJ whole genome shotgun (WGS) entry which is preliminary data.</text>
</comment>
<dbReference type="AlphaFoldDB" id="A0A2V3PWC6"/>
<dbReference type="RefSeq" id="WP_110309168.1">
    <property type="nucleotide sequence ID" value="NZ_QICL01000001.1"/>
</dbReference>
<proteinExistence type="predicted"/>
<evidence type="ECO:0000313" key="2">
    <source>
        <dbReference type="Proteomes" id="UP000247973"/>
    </source>
</evidence>
<dbReference type="Proteomes" id="UP000247973">
    <property type="component" value="Unassembled WGS sequence"/>
</dbReference>
<organism evidence="1 2">
    <name type="scientific">Dysgonomonas alginatilytica</name>
    <dbReference type="NCBI Taxonomy" id="1605892"/>
    <lineage>
        <taxon>Bacteria</taxon>
        <taxon>Pseudomonadati</taxon>
        <taxon>Bacteroidota</taxon>
        <taxon>Bacteroidia</taxon>
        <taxon>Bacteroidales</taxon>
        <taxon>Dysgonomonadaceae</taxon>
        <taxon>Dysgonomonas</taxon>
    </lineage>
</organism>
<dbReference type="EMBL" id="QICL01000001">
    <property type="protein sequence ID" value="PXV69216.1"/>
    <property type="molecule type" value="Genomic_DNA"/>
</dbReference>